<organism evidence="2 3">
    <name type="scientific">Leptomonas pyrrhocoris</name>
    <name type="common">Firebug parasite</name>
    <dbReference type="NCBI Taxonomy" id="157538"/>
    <lineage>
        <taxon>Eukaryota</taxon>
        <taxon>Discoba</taxon>
        <taxon>Euglenozoa</taxon>
        <taxon>Kinetoplastea</taxon>
        <taxon>Metakinetoplastina</taxon>
        <taxon>Trypanosomatida</taxon>
        <taxon>Trypanosomatidae</taxon>
        <taxon>Leishmaniinae</taxon>
        <taxon>Leptomonas</taxon>
    </lineage>
</organism>
<dbReference type="Proteomes" id="UP000037923">
    <property type="component" value="Unassembled WGS sequence"/>
</dbReference>
<evidence type="ECO:0000313" key="2">
    <source>
        <dbReference type="EMBL" id="KPA73811.1"/>
    </source>
</evidence>
<dbReference type="OMA" id="ARRPFKW"/>
<evidence type="ECO:0000256" key="1">
    <source>
        <dbReference type="SAM" id="MobiDB-lite"/>
    </source>
</evidence>
<feature type="region of interest" description="Disordered" evidence="1">
    <location>
        <begin position="158"/>
        <end position="187"/>
    </location>
</feature>
<reference evidence="2 3" key="1">
    <citation type="submission" date="2015-07" db="EMBL/GenBank/DDBJ databases">
        <title>High-quality genome of monoxenous trypanosomatid Leptomonas pyrrhocoris.</title>
        <authorList>
            <person name="Flegontov P."/>
            <person name="Butenko A."/>
            <person name="Firsov S."/>
            <person name="Vlcek C."/>
            <person name="Logacheva M.D."/>
            <person name="Field M."/>
            <person name="Filatov D."/>
            <person name="Flegontova O."/>
            <person name="Gerasimov E."/>
            <person name="Jackson A.P."/>
            <person name="Kelly S."/>
            <person name="Opperdoes F."/>
            <person name="O'Reilly A."/>
            <person name="Votypka J."/>
            <person name="Yurchenko V."/>
            <person name="Lukes J."/>
        </authorList>
    </citation>
    <scope>NUCLEOTIDE SEQUENCE [LARGE SCALE GENOMIC DNA]</scope>
    <source>
        <strain evidence="2">H10</strain>
    </source>
</reference>
<gene>
    <name evidence="2" type="ORF">ABB37_09689</name>
</gene>
<dbReference type="VEuPathDB" id="TriTrypDB:LpyrH10_33_0970"/>
<feature type="compositionally biased region" description="Low complexity" evidence="1">
    <location>
        <begin position="1"/>
        <end position="10"/>
    </location>
</feature>
<name>A0A0N0DR14_LEPPY</name>
<protein>
    <submittedName>
        <fullName evidence="2">Uncharacterized protein</fullName>
    </submittedName>
</protein>
<feature type="compositionally biased region" description="Polar residues" evidence="1">
    <location>
        <begin position="22"/>
        <end position="31"/>
    </location>
</feature>
<accession>A0A0N0DR14</accession>
<sequence>MVGPAAPTARAADDPLPDSNRSDSAANEPLTSSGAENGSGGSGMSPQDDERRTKLGVLLVNLGAASEEKVFGRKGSAAMQAYRDGNMTDLLVIHRPTDDAAAHPFHWYNPWTWWSSGPQVSPLVRVPAAGSASSGGPPSGSAETATVTAAVNSVVGATQADETDVPPPPPAVEPTVKPKKKKGLPTVDMRPLKDDEVAALTPAVQDDRAKLLKTEAHLHTALQNIEDTRYRYLVPSRELHCEAEVAAVVRCYSERHEAFAAATAAALKAQSAAEPSECVHAPATANPVVRADLLACGPDVQRLKRCAEAVAMTYSHDGELK</sequence>
<proteinExistence type="predicted"/>
<dbReference type="EMBL" id="LGTL01000033">
    <property type="protein sequence ID" value="KPA73811.1"/>
    <property type="molecule type" value="Genomic_DNA"/>
</dbReference>
<dbReference type="GeneID" id="26909972"/>
<evidence type="ECO:0000313" key="3">
    <source>
        <dbReference type="Proteomes" id="UP000037923"/>
    </source>
</evidence>
<feature type="region of interest" description="Disordered" evidence="1">
    <location>
        <begin position="1"/>
        <end position="50"/>
    </location>
</feature>
<comment type="caution">
    <text evidence="2">The sequence shown here is derived from an EMBL/GenBank/DDBJ whole genome shotgun (WGS) entry which is preliminary data.</text>
</comment>
<keyword evidence="3" id="KW-1185">Reference proteome</keyword>
<dbReference type="OrthoDB" id="278391at2759"/>
<dbReference type="AlphaFoldDB" id="A0A0N0DR14"/>
<dbReference type="RefSeq" id="XP_015652250.1">
    <property type="nucleotide sequence ID" value="XM_015809314.1"/>
</dbReference>